<name>N6WWH2_9GAMM</name>
<sequence>MAKKTLLPLLLATALASTVHAAGPTADQLQGKWRIIDDYGLSEEMGDLGEDLWVFEESQVTVVSGGHAFSPDRFRLDNDVLYMGDFGVKILEFSPSRMKVDTSGIVQNLEKVQ</sequence>
<accession>N6WWH2</accession>
<dbReference type="HOGENOM" id="CLU_2130496_0_0_6"/>
<evidence type="ECO:0000313" key="2">
    <source>
        <dbReference type="EMBL" id="ENO15951.1"/>
    </source>
</evidence>
<evidence type="ECO:0000313" key="3">
    <source>
        <dbReference type="Proteomes" id="UP000013165"/>
    </source>
</evidence>
<evidence type="ECO:0000256" key="1">
    <source>
        <dbReference type="SAM" id="SignalP"/>
    </source>
</evidence>
<keyword evidence="1" id="KW-0732">Signal</keyword>
<dbReference type="EMBL" id="APLQ01000011">
    <property type="protein sequence ID" value="ENO15951.1"/>
    <property type="molecule type" value="Genomic_DNA"/>
</dbReference>
<feature type="chain" id="PRO_5004127360" description="TIGR03067 domain-containing protein" evidence="1">
    <location>
        <begin position="22"/>
        <end position="113"/>
    </location>
</feature>
<dbReference type="PATRIC" id="fig|626887.3.peg.2283"/>
<proteinExistence type="predicted"/>
<evidence type="ECO:0008006" key="4">
    <source>
        <dbReference type="Google" id="ProtNLM"/>
    </source>
</evidence>
<protein>
    <recommendedName>
        <fullName evidence="4">TIGR03067 domain-containing protein</fullName>
    </recommendedName>
</protein>
<dbReference type="AlphaFoldDB" id="N6WWH2"/>
<dbReference type="Proteomes" id="UP000013165">
    <property type="component" value="Unassembled WGS sequence"/>
</dbReference>
<gene>
    <name evidence="2" type="ORF">J057_11381</name>
</gene>
<comment type="caution">
    <text evidence="2">The sequence shown here is derived from an EMBL/GenBank/DDBJ whole genome shotgun (WGS) entry which is preliminary data.</text>
</comment>
<keyword evidence="3" id="KW-1185">Reference proteome</keyword>
<dbReference type="RefSeq" id="WP_004580241.1">
    <property type="nucleotide sequence ID" value="NZ_AP028878.1"/>
</dbReference>
<organism evidence="2 3">
    <name type="scientific">Marinobacter nanhaiticus D15-8W</name>
    <dbReference type="NCBI Taxonomy" id="626887"/>
    <lineage>
        <taxon>Bacteria</taxon>
        <taxon>Pseudomonadati</taxon>
        <taxon>Pseudomonadota</taxon>
        <taxon>Gammaproteobacteria</taxon>
        <taxon>Pseudomonadales</taxon>
        <taxon>Marinobacteraceae</taxon>
        <taxon>Marinobacter</taxon>
    </lineage>
</organism>
<feature type="signal peptide" evidence="1">
    <location>
        <begin position="1"/>
        <end position="21"/>
    </location>
</feature>
<reference evidence="2 3" key="1">
    <citation type="journal article" date="2013" name="Genome Announc.">
        <title>Genome Sequence of the Polycyclic Aromatic Hydrocarbon-Degrading Bacterium Strain Marinobacter nanhaiticus D15-8WT.</title>
        <authorList>
            <person name="Cui Z."/>
            <person name="Gao W."/>
            <person name="Li Q."/>
            <person name="Xu G."/>
            <person name="Zheng L."/>
        </authorList>
    </citation>
    <scope>NUCLEOTIDE SEQUENCE [LARGE SCALE GENOMIC DNA]</scope>
    <source>
        <strain evidence="2 3">D15-8W</strain>
    </source>
</reference>
<dbReference type="STRING" id="626887.J057_11381"/>